<evidence type="ECO:0000313" key="2">
    <source>
        <dbReference type="EMBL" id="CAD9636868.1"/>
    </source>
</evidence>
<feature type="region of interest" description="Disordered" evidence="1">
    <location>
        <begin position="127"/>
        <end position="147"/>
    </location>
</feature>
<evidence type="ECO:0000256" key="1">
    <source>
        <dbReference type="SAM" id="MobiDB-lite"/>
    </source>
</evidence>
<organism evidence="2">
    <name type="scientific">Zooxanthella nutricula</name>
    <dbReference type="NCBI Taxonomy" id="1333877"/>
    <lineage>
        <taxon>Eukaryota</taxon>
        <taxon>Sar</taxon>
        <taxon>Alveolata</taxon>
        <taxon>Dinophyceae</taxon>
        <taxon>Peridiniales</taxon>
        <taxon>Peridiniales incertae sedis</taxon>
        <taxon>Zooxanthella</taxon>
    </lineage>
</organism>
<sequence>MKWLEDLPEETKKDIEAMIKFHQKYGPHDDPHKMVDTAIDKYKEQADTAYECRGFTDGVRYKCCARGEERACVAKNAGIKTWLGNYACRKFNPNGPPLILGKWEKAVPCAEGTPRWQYDKEEKLFMPVEEPVEEPVEDADPLEEADP</sequence>
<gene>
    <name evidence="2" type="ORF">BRAN1462_LOCUS54690</name>
</gene>
<accession>A0A7S2VLB7</accession>
<dbReference type="AlphaFoldDB" id="A0A7S2VLB7"/>
<dbReference type="EMBL" id="HBGW01086312">
    <property type="protein sequence ID" value="CAD9636868.1"/>
    <property type="molecule type" value="Transcribed_RNA"/>
</dbReference>
<proteinExistence type="predicted"/>
<feature type="compositionally biased region" description="Acidic residues" evidence="1">
    <location>
        <begin position="130"/>
        <end position="147"/>
    </location>
</feature>
<protein>
    <submittedName>
        <fullName evidence="2">Uncharacterized protein</fullName>
    </submittedName>
</protein>
<reference evidence="2" key="1">
    <citation type="submission" date="2021-01" db="EMBL/GenBank/DDBJ databases">
        <authorList>
            <person name="Corre E."/>
            <person name="Pelletier E."/>
            <person name="Niang G."/>
            <person name="Scheremetjew M."/>
            <person name="Finn R."/>
            <person name="Kale V."/>
            <person name="Holt S."/>
            <person name="Cochrane G."/>
            <person name="Meng A."/>
            <person name="Brown T."/>
            <person name="Cohen L."/>
        </authorList>
    </citation>
    <scope>NUCLEOTIDE SEQUENCE</scope>
    <source>
        <strain evidence="2">RCC3387</strain>
    </source>
</reference>
<name>A0A7S2VLB7_9DINO</name>